<reference evidence="1" key="1">
    <citation type="journal article" date="2020" name="Stud. Mycol.">
        <title>101 Dothideomycetes genomes: a test case for predicting lifestyles and emergence of pathogens.</title>
        <authorList>
            <person name="Haridas S."/>
            <person name="Albert R."/>
            <person name="Binder M."/>
            <person name="Bloem J."/>
            <person name="Labutti K."/>
            <person name="Salamov A."/>
            <person name="Andreopoulos B."/>
            <person name="Baker S."/>
            <person name="Barry K."/>
            <person name="Bills G."/>
            <person name="Bluhm B."/>
            <person name="Cannon C."/>
            <person name="Castanera R."/>
            <person name="Culley D."/>
            <person name="Daum C."/>
            <person name="Ezra D."/>
            <person name="Gonzalez J."/>
            <person name="Henrissat B."/>
            <person name="Kuo A."/>
            <person name="Liang C."/>
            <person name="Lipzen A."/>
            <person name="Lutzoni F."/>
            <person name="Magnuson J."/>
            <person name="Mondo S."/>
            <person name="Nolan M."/>
            <person name="Ohm R."/>
            <person name="Pangilinan J."/>
            <person name="Park H.-J."/>
            <person name="Ramirez L."/>
            <person name="Alfaro M."/>
            <person name="Sun H."/>
            <person name="Tritt A."/>
            <person name="Yoshinaga Y."/>
            <person name="Zwiers L.-H."/>
            <person name="Turgeon B."/>
            <person name="Goodwin S."/>
            <person name="Spatafora J."/>
            <person name="Crous P."/>
            <person name="Grigoriev I."/>
        </authorList>
    </citation>
    <scope>NUCLEOTIDE SEQUENCE</scope>
    <source>
        <strain evidence="1">CBS 133067</strain>
    </source>
</reference>
<dbReference type="EMBL" id="ML978131">
    <property type="protein sequence ID" value="KAF2095535.1"/>
    <property type="molecule type" value="Genomic_DNA"/>
</dbReference>
<proteinExistence type="predicted"/>
<gene>
    <name evidence="1" type="ORF">NA57DRAFT_22489</name>
</gene>
<accession>A0A9P4IA65</accession>
<comment type="caution">
    <text evidence="1">The sequence shown here is derived from an EMBL/GenBank/DDBJ whole genome shotgun (WGS) entry which is preliminary data.</text>
</comment>
<dbReference type="Proteomes" id="UP000799772">
    <property type="component" value="Unassembled WGS sequence"/>
</dbReference>
<keyword evidence="2" id="KW-1185">Reference proteome</keyword>
<sequence>LPRVAQPSLWESLIPKALRKRPADQKPNQSVLNNARKNPATPFILLGLLCGSQAIHTIRIKGEIAAYSRKTDAKIHQLRTVIEKVQAGQIVDVEKELGTGDPNSEREWREVIEEIEKENPLWQGKRQKKKRKE</sequence>
<dbReference type="InterPro" id="IPR035213">
    <property type="entry name" value="DUF5321"/>
</dbReference>
<dbReference type="Pfam" id="PF17254">
    <property type="entry name" value="DUF5321"/>
    <property type="match status" value="1"/>
</dbReference>
<evidence type="ECO:0000313" key="1">
    <source>
        <dbReference type="EMBL" id="KAF2095535.1"/>
    </source>
</evidence>
<dbReference type="AlphaFoldDB" id="A0A9P4IA65"/>
<feature type="non-terminal residue" evidence="1">
    <location>
        <position position="1"/>
    </location>
</feature>
<evidence type="ECO:0000313" key="2">
    <source>
        <dbReference type="Proteomes" id="UP000799772"/>
    </source>
</evidence>
<organism evidence="1 2">
    <name type="scientific">Rhizodiscina lignyota</name>
    <dbReference type="NCBI Taxonomy" id="1504668"/>
    <lineage>
        <taxon>Eukaryota</taxon>
        <taxon>Fungi</taxon>
        <taxon>Dikarya</taxon>
        <taxon>Ascomycota</taxon>
        <taxon>Pezizomycotina</taxon>
        <taxon>Dothideomycetes</taxon>
        <taxon>Pleosporomycetidae</taxon>
        <taxon>Aulographales</taxon>
        <taxon>Rhizodiscinaceae</taxon>
        <taxon>Rhizodiscina</taxon>
    </lineage>
</organism>
<name>A0A9P4IA65_9PEZI</name>
<protein>
    <submittedName>
        <fullName evidence="1">Uncharacterized protein</fullName>
    </submittedName>
</protein>
<dbReference type="OrthoDB" id="2253354at2759"/>
<feature type="non-terminal residue" evidence="1">
    <location>
        <position position="133"/>
    </location>
</feature>